<accession>A0A7R9KH87</accession>
<feature type="non-terminal residue" evidence="4">
    <location>
        <position position="1"/>
    </location>
</feature>
<evidence type="ECO:0000313" key="5">
    <source>
        <dbReference type="Proteomes" id="UP000759131"/>
    </source>
</evidence>
<dbReference type="AlphaFoldDB" id="A0A7R9KH87"/>
<evidence type="ECO:0000256" key="1">
    <source>
        <dbReference type="ARBA" id="ARBA00023209"/>
    </source>
</evidence>
<evidence type="ECO:0008006" key="6">
    <source>
        <dbReference type="Google" id="ProtNLM"/>
    </source>
</evidence>
<dbReference type="GO" id="GO:0005737">
    <property type="term" value="C:cytoplasm"/>
    <property type="evidence" value="ECO:0007669"/>
    <property type="project" value="TreeGrafter"/>
</dbReference>
<keyword evidence="1" id="KW-0594">Phospholipid biosynthesis</keyword>
<reference evidence="4" key="1">
    <citation type="submission" date="2020-11" db="EMBL/GenBank/DDBJ databases">
        <authorList>
            <person name="Tran Van P."/>
        </authorList>
    </citation>
    <scope>NUCLEOTIDE SEQUENCE</scope>
</reference>
<dbReference type="Gene3D" id="3.90.1200.10">
    <property type="match status" value="1"/>
</dbReference>
<evidence type="ECO:0000256" key="2">
    <source>
        <dbReference type="ARBA" id="ARBA00023264"/>
    </source>
</evidence>
<protein>
    <recommendedName>
        <fullName evidence="6">Choline/ethanolamine kinase</fullName>
    </recommendedName>
</protein>
<dbReference type="GO" id="GO:0004103">
    <property type="term" value="F:choline kinase activity"/>
    <property type="evidence" value="ECO:0007669"/>
    <property type="project" value="TreeGrafter"/>
</dbReference>
<dbReference type="InterPro" id="IPR011009">
    <property type="entry name" value="Kinase-like_dom_sf"/>
</dbReference>
<organism evidence="4">
    <name type="scientific">Medioppia subpectinata</name>
    <dbReference type="NCBI Taxonomy" id="1979941"/>
    <lineage>
        <taxon>Eukaryota</taxon>
        <taxon>Metazoa</taxon>
        <taxon>Ecdysozoa</taxon>
        <taxon>Arthropoda</taxon>
        <taxon>Chelicerata</taxon>
        <taxon>Arachnida</taxon>
        <taxon>Acari</taxon>
        <taxon>Acariformes</taxon>
        <taxon>Sarcoptiformes</taxon>
        <taxon>Oribatida</taxon>
        <taxon>Brachypylina</taxon>
        <taxon>Oppioidea</taxon>
        <taxon>Oppiidae</taxon>
        <taxon>Medioppia</taxon>
    </lineage>
</organism>
<dbReference type="PANTHER" id="PTHR22603">
    <property type="entry name" value="CHOLINE/ETHANOALAMINE KINASE"/>
    <property type="match status" value="1"/>
</dbReference>
<gene>
    <name evidence="4" type="ORF">OSB1V03_LOCUS3542</name>
</gene>
<name>A0A7R9KH87_9ACAR</name>
<dbReference type="GO" id="GO:0004305">
    <property type="term" value="F:ethanolamine kinase activity"/>
    <property type="evidence" value="ECO:0007669"/>
    <property type="project" value="TreeGrafter"/>
</dbReference>
<sequence length="379" mass="43233">MLHVSAEDRLNVYELCKTYLGGEWADVCADDLAIKPATGGVVSKLLYCFLPDTMSAKYSKVVVKYHDDLLADAGVNTTHLLTVNSHYFNASDDLNPKTVALLAQKLAKMHSQDMPIPKDRTEVYMRMIFEEWLKEPDIESLRHGLVRREIQKNNLKTLMSTDLVAEMAWVREVMVSLNSPVVFSHNDLNRRNILVTNNNSDVDVYIIDFDWSCYMYRGADLGDYFVNWCQQDYGPEVFPTDDQMLVFIDAYIRELTAINGNSFAQLEINSRQRLIKEAKPKAENRIKMKHNNIHNILIVSAEDRLNVYELCKTYLGGEWADVCADDLVIKPATGGFVNKLLYCFLPDTIPAKYPKVVVKYANDDLEEIGVNITHLLAMN</sequence>
<keyword evidence="5" id="KW-1185">Reference proteome</keyword>
<dbReference type="PANTHER" id="PTHR22603:SF93">
    <property type="entry name" value="RE24176P"/>
    <property type="match status" value="1"/>
</dbReference>
<comment type="similarity">
    <text evidence="3">Belongs to the choline/ethanolamine kinase family.</text>
</comment>
<dbReference type="SUPFAM" id="SSF56112">
    <property type="entry name" value="Protein kinase-like (PK-like)"/>
    <property type="match status" value="2"/>
</dbReference>
<evidence type="ECO:0000313" key="4">
    <source>
        <dbReference type="EMBL" id="CAD7623082.1"/>
    </source>
</evidence>
<proteinExistence type="inferred from homology"/>
<keyword evidence="2" id="KW-1208">Phospholipid metabolism</keyword>
<dbReference type="GO" id="GO:0006646">
    <property type="term" value="P:phosphatidylethanolamine biosynthetic process"/>
    <property type="evidence" value="ECO:0007669"/>
    <property type="project" value="TreeGrafter"/>
</dbReference>
<keyword evidence="1" id="KW-0444">Lipid biosynthesis</keyword>
<dbReference type="Proteomes" id="UP000759131">
    <property type="component" value="Unassembled WGS sequence"/>
</dbReference>
<dbReference type="EMBL" id="CAJPIZ010001459">
    <property type="protein sequence ID" value="CAG2103512.1"/>
    <property type="molecule type" value="Genomic_DNA"/>
</dbReference>
<dbReference type="EMBL" id="OC856034">
    <property type="protein sequence ID" value="CAD7623082.1"/>
    <property type="molecule type" value="Genomic_DNA"/>
</dbReference>
<dbReference type="Pfam" id="PF01633">
    <property type="entry name" value="Choline_kinase"/>
    <property type="match status" value="1"/>
</dbReference>
<evidence type="ECO:0000256" key="3">
    <source>
        <dbReference type="ARBA" id="ARBA00038211"/>
    </source>
</evidence>
<dbReference type="OrthoDB" id="3649325at2759"/>
<keyword evidence="1" id="KW-0443">Lipid metabolism</keyword>